<evidence type="ECO:0000313" key="2">
    <source>
        <dbReference type="EMBL" id="GAA1945193.1"/>
    </source>
</evidence>
<evidence type="ECO:0000256" key="1">
    <source>
        <dbReference type="SAM" id="MobiDB-lite"/>
    </source>
</evidence>
<evidence type="ECO:0000313" key="3">
    <source>
        <dbReference type="Proteomes" id="UP001501116"/>
    </source>
</evidence>
<proteinExistence type="predicted"/>
<comment type="caution">
    <text evidence="2">The sequence shown here is derived from an EMBL/GenBank/DDBJ whole genome shotgun (WGS) entry which is preliminary data.</text>
</comment>
<keyword evidence="3" id="KW-1185">Reference proteome</keyword>
<dbReference type="Proteomes" id="UP001501116">
    <property type="component" value="Unassembled WGS sequence"/>
</dbReference>
<gene>
    <name evidence="2" type="ORF">GCM10009754_11300</name>
</gene>
<feature type="region of interest" description="Disordered" evidence="1">
    <location>
        <begin position="40"/>
        <end position="62"/>
    </location>
</feature>
<protein>
    <submittedName>
        <fullName evidence="2">Uncharacterized protein</fullName>
    </submittedName>
</protein>
<sequence length="62" mass="6548">MVTARPAAQTPDTGAPSLVISLRDGEKDKDVAACFTPAFRVSAPSSPDSRRAKIRPATDPPR</sequence>
<organism evidence="2 3">
    <name type="scientific">Amycolatopsis minnesotensis</name>
    <dbReference type="NCBI Taxonomy" id="337894"/>
    <lineage>
        <taxon>Bacteria</taxon>
        <taxon>Bacillati</taxon>
        <taxon>Actinomycetota</taxon>
        <taxon>Actinomycetes</taxon>
        <taxon>Pseudonocardiales</taxon>
        <taxon>Pseudonocardiaceae</taxon>
        <taxon>Amycolatopsis</taxon>
    </lineage>
</organism>
<reference evidence="2 3" key="1">
    <citation type="journal article" date="2019" name="Int. J. Syst. Evol. Microbiol.">
        <title>The Global Catalogue of Microorganisms (GCM) 10K type strain sequencing project: providing services to taxonomists for standard genome sequencing and annotation.</title>
        <authorList>
            <consortium name="The Broad Institute Genomics Platform"/>
            <consortium name="The Broad Institute Genome Sequencing Center for Infectious Disease"/>
            <person name="Wu L."/>
            <person name="Ma J."/>
        </authorList>
    </citation>
    <scope>NUCLEOTIDE SEQUENCE [LARGE SCALE GENOMIC DNA]</scope>
    <source>
        <strain evidence="2 3">JCM 14545</strain>
    </source>
</reference>
<dbReference type="EMBL" id="BAAANN010000003">
    <property type="protein sequence ID" value="GAA1945193.1"/>
    <property type="molecule type" value="Genomic_DNA"/>
</dbReference>
<accession>A0ABN2Q5W4</accession>
<name>A0ABN2Q5W4_9PSEU</name>